<evidence type="ECO:0000256" key="2">
    <source>
        <dbReference type="ARBA" id="ARBA00011277"/>
    </source>
</evidence>
<comment type="subunit">
    <text evidence="2">The RNase H2 complex is a heterotrimer composed of the catalytic subunit RNASEH2A and the non-catalytic subunits RNASEH2B and RNASEH2C.</text>
</comment>
<organism evidence="4 5">
    <name type="scientific">Cinara cedri</name>
    <dbReference type="NCBI Taxonomy" id="506608"/>
    <lineage>
        <taxon>Eukaryota</taxon>
        <taxon>Metazoa</taxon>
        <taxon>Ecdysozoa</taxon>
        <taxon>Arthropoda</taxon>
        <taxon>Hexapoda</taxon>
        <taxon>Insecta</taxon>
        <taxon>Pterygota</taxon>
        <taxon>Neoptera</taxon>
        <taxon>Paraneoptera</taxon>
        <taxon>Hemiptera</taxon>
        <taxon>Sternorrhyncha</taxon>
        <taxon>Aphidomorpha</taxon>
        <taxon>Aphidoidea</taxon>
        <taxon>Aphididae</taxon>
        <taxon>Lachninae</taxon>
        <taxon>Cinara</taxon>
    </lineage>
</organism>
<dbReference type="Proteomes" id="UP000325440">
    <property type="component" value="Unassembled WGS sequence"/>
</dbReference>
<dbReference type="FunFam" id="1.10.20.120:FF:000002">
    <property type="entry name" value="Ribonuclease H2 subunit B"/>
    <property type="match status" value="1"/>
</dbReference>
<feature type="domain" description="Ribonuclease H2 subunit B wHTH" evidence="3">
    <location>
        <begin position="101"/>
        <end position="229"/>
    </location>
</feature>
<accession>A0A5E4NIC5</accession>
<dbReference type="PANTHER" id="PTHR13383:SF11">
    <property type="entry name" value="RIBONUCLEASE H2 SUBUNIT B"/>
    <property type="match status" value="1"/>
</dbReference>
<dbReference type="EMBL" id="CABPRJ010002385">
    <property type="protein sequence ID" value="VVC44708.1"/>
    <property type="molecule type" value="Genomic_DNA"/>
</dbReference>
<dbReference type="OrthoDB" id="29098at2759"/>
<evidence type="ECO:0000313" key="4">
    <source>
        <dbReference type="EMBL" id="VVC44708.1"/>
    </source>
</evidence>
<comment type="similarity">
    <text evidence="1">Belongs to the RNase H2 subunit B family.</text>
</comment>
<dbReference type="Gene3D" id="1.10.20.120">
    <property type="match status" value="1"/>
</dbReference>
<dbReference type="InterPro" id="IPR019024">
    <property type="entry name" value="RNase_H2_suB_wHTH"/>
</dbReference>
<keyword evidence="5" id="KW-1185">Reference proteome</keyword>
<reference evidence="4 5" key="1">
    <citation type="submission" date="2019-08" db="EMBL/GenBank/DDBJ databases">
        <authorList>
            <person name="Alioto T."/>
            <person name="Alioto T."/>
            <person name="Gomez Garrido J."/>
        </authorList>
    </citation>
    <scope>NUCLEOTIDE SEQUENCE [LARGE SCALE GENOMIC DNA]</scope>
</reference>
<name>A0A5E4NIC5_9HEMI</name>
<protein>
    <submittedName>
        <fullName evidence="4">Ribonuclease H2, subunit B</fullName>
    </submittedName>
</protein>
<dbReference type="PANTHER" id="PTHR13383">
    <property type="entry name" value="RIBONUCLEASE H2 SUBUNIT B"/>
    <property type="match status" value="1"/>
</dbReference>
<dbReference type="Gene3D" id="2.20.25.530">
    <property type="match status" value="1"/>
</dbReference>
<dbReference type="GO" id="GO:0006401">
    <property type="term" value="P:RNA catabolic process"/>
    <property type="evidence" value="ECO:0007669"/>
    <property type="project" value="TreeGrafter"/>
</dbReference>
<gene>
    <name evidence="4" type="ORF">CINCED_3A024438</name>
</gene>
<evidence type="ECO:0000259" key="3">
    <source>
        <dbReference type="Pfam" id="PF09468"/>
    </source>
</evidence>
<evidence type="ECO:0000256" key="1">
    <source>
        <dbReference type="ARBA" id="ARBA00009823"/>
    </source>
</evidence>
<evidence type="ECO:0000313" key="5">
    <source>
        <dbReference type="Proteomes" id="UP000325440"/>
    </source>
</evidence>
<sequence>MTRKSKKEEKFVEQESTVELNDKYRFLILPDTLTKDQNIDKEFIKLRHPQTGQMALFLYSENEKKLAQMRSLPFSHRSFFKESEVIPINRIDFVTLVDPLFIFLPYLVKCSSMFSPLDQILMDEELPELNNLLMKLSTLTNIQQVADMKECADLTLWQYSEKKTLDWLSPKVENVSQVLITRQINVNPNAAVSTSFKLSDTKSIAKEHYTRYAFSLISEYLPIDVQKSLLKHLGLPEKVECNKRKAGGSITDVNKKVKHSDNHDDEKPYKVEKVVIPKISAKDKALKKAASGTRSISSFFIKK</sequence>
<dbReference type="InterPro" id="IPR040456">
    <property type="entry name" value="RNase_H2_suB"/>
</dbReference>
<dbReference type="AlphaFoldDB" id="A0A5E4NIC5"/>
<dbReference type="GO" id="GO:0032299">
    <property type="term" value="C:ribonuclease H2 complex"/>
    <property type="evidence" value="ECO:0007669"/>
    <property type="project" value="InterPro"/>
</dbReference>
<proteinExistence type="inferred from homology"/>
<dbReference type="Pfam" id="PF09468">
    <property type="entry name" value="RNase_H2-Ydr279"/>
    <property type="match status" value="1"/>
</dbReference>
<dbReference type="GO" id="GO:0005654">
    <property type="term" value="C:nucleoplasm"/>
    <property type="evidence" value="ECO:0007669"/>
    <property type="project" value="TreeGrafter"/>
</dbReference>